<evidence type="ECO:0000256" key="3">
    <source>
        <dbReference type="ARBA" id="ARBA00022475"/>
    </source>
</evidence>
<dbReference type="OrthoDB" id="9796361at2"/>
<evidence type="ECO:0000256" key="2">
    <source>
        <dbReference type="ARBA" id="ARBA00022448"/>
    </source>
</evidence>
<dbReference type="InterPro" id="IPR000515">
    <property type="entry name" value="MetI-like"/>
</dbReference>
<evidence type="ECO:0000256" key="7">
    <source>
        <dbReference type="RuleBase" id="RU363032"/>
    </source>
</evidence>
<reference evidence="10" key="1">
    <citation type="submission" date="2016-11" db="EMBL/GenBank/DDBJ databases">
        <authorList>
            <person name="Varghese N."/>
            <person name="Submissions S."/>
        </authorList>
    </citation>
    <scope>NUCLEOTIDE SEQUENCE [LARGE SCALE GENOMIC DNA]</scope>
    <source>
        <strain evidence="10">DSM 15449</strain>
    </source>
</reference>
<feature type="transmembrane region" description="Helical" evidence="7">
    <location>
        <begin position="79"/>
        <end position="98"/>
    </location>
</feature>
<protein>
    <submittedName>
        <fullName evidence="9">NitT/TauT family transport system permease protein</fullName>
    </submittedName>
</protein>
<sequence length="266" mass="28856">MKKRLTFKLDILGLLLPAVLLTAWCTASYLLRVPGYILPGPRQIALGLADFMTGSSRLSPYSGQFLMHSAASIRRVMEGFLLALCFGLPLGILTGSFLKVKRVFDPLVHLIRMVPGIGWLPIAMVWFGVGHSTAVFLIALAAFFPVYLNTAIGVRQVPGKLIQASRVLGAKGWALFFYVIIPAAAASILSGMRLGLGISWAYVVLGELTGVSQGLGAVMMNARMLGDTEMIIICMIVIALLGWISDRLLVAVIRKLHPGKEVIRHE</sequence>
<evidence type="ECO:0000256" key="5">
    <source>
        <dbReference type="ARBA" id="ARBA00022989"/>
    </source>
</evidence>
<dbReference type="CDD" id="cd06261">
    <property type="entry name" value="TM_PBP2"/>
    <property type="match status" value="1"/>
</dbReference>
<dbReference type="PANTHER" id="PTHR30151:SF38">
    <property type="entry name" value="ALIPHATIC SULFONATES TRANSPORT PERMEASE PROTEIN SSUC-RELATED"/>
    <property type="match status" value="1"/>
</dbReference>
<evidence type="ECO:0000313" key="9">
    <source>
        <dbReference type="EMBL" id="SHI19315.1"/>
    </source>
</evidence>
<dbReference type="AlphaFoldDB" id="A0A1M5Z4W2"/>
<feature type="domain" description="ABC transmembrane type-1" evidence="8">
    <location>
        <begin position="69"/>
        <end position="249"/>
    </location>
</feature>
<keyword evidence="2 7" id="KW-0813">Transport</keyword>
<organism evidence="9 10">
    <name type="scientific">Desulfosporosinus lacus DSM 15449</name>
    <dbReference type="NCBI Taxonomy" id="1121420"/>
    <lineage>
        <taxon>Bacteria</taxon>
        <taxon>Bacillati</taxon>
        <taxon>Bacillota</taxon>
        <taxon>Clostridia</taxon>
        <taxon>Eubacteriales</taxon>
        <taxon>Desulfitobacteriaceae</taxon>
        <taxon>Desulfosporosinus</taxon>
    </lineage>
</organism>
<dbReference type="Pfam" id="PF00528">
    <property type="entry name" value="BPD_transp_1"/>
    <property type="match status" value="1"/>
</dbReference>
<keyword evidence="10" id="KW-1185">Reference proteome</keyword>
<evidence type="ECO:0000256" key="1">
    <source>
        <dbReference type="ARBA" id="ARBA00004651"/>
    </source>
</evidence>
<evidence type="ECO:0000259" key="8">
    <source>
        <dbReference type="PROSITE" id="PS50928"/>
    </source>
</evidence>
<dbReference type="RefSeq" id="WP_073030476.1">
    <property type="nucleotide sequence ID" value="NZ_FQXJ01000010.1"/>
</dbReference>
<name>A0A1M5Z4W2_9FIRM</name>
<dbReference type="InterPro" id="IPR035906">
    <property type="entry name" value="MetI-like_sf"/>
</dbReference>
<dbReference type="PROSITE" id="PS50928">
    <property type="entry name" value="ABC_TM1"/>
    <property type="match status" value="1"/>
</dbReference>
<dbReference type="SUPFAM" id="SSF161098">
    <property type="entry name" value="MetI-like"/>
    <property type="match status" value="1"/>
</dbReference>
<evidence type="ECO:0000313" key="10">
    <source>
        <dbReference type="Proteomes" id="UP000183954"/>
    </source>
</evidence>
<dbReference type="STRING" id="1121420.SAMN02746098_02937"/>
<proteinExistence type="inferred from homology"/>
<evidence type="ECO:0000256" key="6">
    <source>
        <dbReference type="ARBA" id="ARBA00023136"/>
    </source>
</evidence>
<feature type="transmembrane region" description="Helical" evidence="7">
    <location>
        <begin position="175"/>
        <end position="203"/>
    </location>
</feature>
<keyword evidence="4 7" id="KW-0812">Transmembrane</keyword>
<evidence type="ECO:0000256" key="4">
    <source>
        <dbReference type="ARBA" id="ARBA00022692"/>
    </source>
</evidence>
<feature type="transmembrane region" description="Helical" evidence="7">
    <location>
        <begin position="230"/>
        <end position="250"/>
    </location>
</feature>
<comment type="subcellular location">
    <subcellularLocation>
        <location evidence="1 7">Cell membrane</location>
        <topology evidence="1 7">Multi-pass membrane protein</topology>
    </subcellularLocation>
</comment>
<dbReference type="Gene3D" id="1.10.3720.10">
    <property type="entry name" value="MetI-like"/>
    <property type="match status" value="1"/>
</dbReference>
<dbReference type="PANTHER" id="PTHR30151">
    <property type="entry name" value="ALKANE SULFONATE ABC TRANSPORTER-RELATED, MEMBRANE SUBUNIT"/>
    <property type="match status" value="1"/>
</dbReference>
<gene>
    <name evidence="9" type="ORF">SAMN02746098_02937</name>
</gene>
<dbReference type="GO" id="GO:0005886">
    <property type="term" value="C:plasma membrane"/>
    <property type="evidence" value="ECO:0007669"/>
    <property type="project" value="UniProtKB-SubCell"/>
</dbReference>
<dbReference type="Proteomes" id="UP000183954">
    <property type="component" value="Unassembled WGS sequence"/>
</dbReference>
<keyword evidence="6 7" id="KW-0472">Membrane</keyword>
<keyword evidence="3" id="KW-1003">Cell membrane</keyword>
<comment type="similarity">
    <text evidence="7">Belongs to the binding-protein-dependent transport system permease family.</text>
</comment>
<dbReference type="GO" id="GO:0042918">
    <property type="term" value="P:alkanesulfonate transmembrane transport"/>
    <property type="evidence" value="ECO:0007669"/>
    <property type="project" value="UniProtKB-ARBA"/>
</dbReference>
<feature type="transmembrane region" description="Helical" evidence="7">
    <location>
        <begin position="110"/>
        <end position="129"/>
    </location>
</feature>
<keyword evidence="5 7" id="KW-1133">Transmembrane helix</keyword>
<feature type="transmembrane region" description="Helical" evidence="7">
    <location>
        <begin position="135"/>
        <end position="154"/>
    </location>
</feature>
<accession>A0A1M5Z4W2</accession>
<dbReference type="EMBL" id="FQXJ01000010">
    <property type="protein sequence ID" value="SHI19315.1"/>
    <property type="molecule type" value="Genomic_DNA"/>
</dbReference>
<dbReference type="FunFam" id="1.10.3720.10:FF:000003">
    <property type="entry name" value="Aliphatic sulfonate ABC transporter permease"/>
    <property type="match status" value="1"/>
</dbReference>